<accession>A0A8T0X9H7</accession>
<dbReference type="EMBL" id="CM029038">
    <property type="protein sequence ID" value="KAG2654034.1"/>
    <property type="molecule type" value="Genomic_DNA"/>
</dbReference>
<dbReference type="SMART" id="SM00249">
    <property type="entry name" value="PHD"/>
    <property type="match status" value="1"/>
</dbReference>
<feature type="region of interest" description="Disordered" evidence="6">
    <location>
        <begin position="421"/>
        <end position="441"/>
    </location>
</feature>
<keyword evidence="5" id="KW-0539">Nucleus</keyword>
<protein>
    <recommendedName>
        <fullName evidence="7">Zinc finger PHD-type domain-containing protein</fullName>
    </recommendedName>
</protein>
<evidence type="ECO:0000313" key="8">
    <source>
        <dbReference type="EMBL" id="KAG2654034.1"/>
    </source>
</evidence>
<feature type="compositionally biased region" description="Basic and acidic residues" evidence="6">
    <location>
        <begin position="694"/>
        <end position="740"/>
    </location>
</feature>
<feature type="region of interest" description="Disordered" evidence="6">
    <location>
        <begin position="342"/>
        <end position="392"/>
    </location>
</feature>
<evidence type="ECO:0000256" key="6">
    <source>
        <dbReference type="SAM" id="MobiDB-lite"/>
    </source>
</evidence>
<feature type="compositionally biased region" description="Basic and acidic residues" evidence="6">
    <location>
        <begin position="509"/>
        <end position="537"/>
    </location>
</feature>
<evidence type="ECO:0000256" key="1">
    <source>
        <dbReference type="ARBA" id="ARBA00004123"/>
    </source>
</evidence>
<dbReference type="Proteomes" id="UP000823388">
    <property type="component" value="Chromosome 1N"/>
</dbReference>
<dbReference type="GO" id="GO:0005634">
    <property type="term" value="C:nucleus"/>
    <property type="evidence" value="ECO:0007669"/>
    <property type="project" value="UniProtKB-SubCell"/>
</dbReference>
<evidence type="ECO:0000256" key="4">
    <source>
        <dbReference type="ARBA" id="ARBA00022833"/>
    </source>
</evidence>
<feature type="compositionally biased region" description="Polar residues" evidence="6">
    <location>
        <begin position="352"/>
        <end position="362"/>
    </location>
</feature>
<feature type="region of interest" description="Disordered" evidence="6">
    <location>
        <begin position="675"/>
        <end position="770"/>
    </location>
</feature>
<proteinExistence type="predicted"/>
<dbReference type="Gene3D" id="3.30.40.10">
    <property type="entry name" value="Zinc/RING finger domain, C3HC4 (zinc finger)"/>
    <property type="match status" value="1"/>
</dbReference>
<feature type="compositionally biased region" description="Basic and acidic residues" evidence="6">
    <location>
        <begin position="254"/>
        <end position="263"/>
    </location>
</feature>
<feature type="region of interest" description="Disordered" evidence="6">
    <location>
        <begin position="495"/>
        <end position="537"/>
    </location>
</feature>
<dbReference type="InterPro" id="IPR019786">
    <property type="entry name" value="Zinc_finger_PHD-type_CS"/>
</dbReference>
<dbReference type="InterPro" id="IPR001965">
    <property type="entry name" value="Znf_PHD"/>
</dbReference>
<evidence type="ECO:0000256" key="5">
    <source>
        <dbReference type="ARBA" id="ARBA00023242"/>
    </source>
</evidence>
<evidence type="ECO:0000256" key="2">
    <source>
        <dbReference type="ARBA" id="ARBA00022723"/>
    </source>
</evidence>
<evidence type="ECO:0000256" key="3">
    <source>
        <dbReference type="ARBA" id="ARBA00022771"/>
    </source>
</evidence>
<dbReference type="GO" id="GO:0008270">
    <property type="term" value="F:zinc ion binding"/>
    <property type="evidence" value="ECO:0007669"/>
    <property type="project" value="UniProtKB-KW"/>
</dbReference>
<feature type="compositionally biased region" description="Polar residues" evidence="6">
    <location>
        <begin position="600"/>
        <end position="610"/>
    </location>
</feature>
<feature type="compositionally biased region" description="Basic and acidic residues" evidence="6">
    <location>
        <begin position="851"/>
        <end position="869"/>
    </location>
</feature>
<keyword evidence="4" id="KW-0862">Zinc</keyword>
<organism evidence="8 9">
    <name type="scientific">Panicum virgatum</name>
    <name type="common">Blackwell switchgrass</name>
    <dbReference type="NCBI Taxonomy" id="38727"/>
    <lineage>
        <taxon>Eukaryota</taxon>
        <taxon>Viridiplantae</taxon>
        <taxon>Streptophyta</taxon>
        <taxon>Embryophyta</taxon>
        <taxon>Tracheophyta</taxon>
        <taxon>Spermatophyta</taxon>
        <taxon>Magnoliopsida</taxon>
        <taxon>Liliopsida</taxon>
        <taxon>Poales</taxon>
        <taxon>Poaceae</taxon>
        <taxon>PACMAD clade</taxon>
        <taxon>Panicoideae</taxon>
        <taxon>Panicodae</taxon>
        <taxon>Paniceae</taxon>
        <taxon>Panicinae</taxon>
        <taxon>Panicum</taxon>
        <taxon>Panicum sect. Hiantes</taxon>
    </lineage>
</organism>
<reference evidence="8" key="1">
    <citation type="submission" date="2020-05" db="EMBL/GenBank/DDBJ databases">
        <title>WGS assembly of Panicum virgatum.</title>
        <authorList>
            <person name="Lovell J.T."/>
            <person name="Jenkins J."/>
            <person name="Shu S."/>
            <person name="Juenger T.E."/>
            <person name="Schmutz J."/>
        </authorList>
    </citation>
    <scope>NUCLEOTIDE SEQUENCE</scope>
    <source>
        <strain evidence="8">AP13</strain>
    </source>
</reference>
<keyword evidence="3" id="KW-0863">Zinc-finger</keyword>
<feature type="compositionally biased region" description="Basic and acidic residues" evidence="6">
    <location>
        <begin position="231"/>
        <end position="241"/>
    </location>
</feature>
<dbReference type="InterPro" id="IPR011011">
    <property type="entry name" value="Znf_FYVE_PHD"/>
</dbReference>
<sequence>MKGGRLHRPEPPQNHLATAAAAAPAPNPADDWVDGSWTVDCSCGVTFDDGEEMVSCDECSVWVHTRCARYVRGVHTSFSCHKCRRSKRAPSSADEAEVAELLAELPTHRPPPLYRRWAEVPLPARVHVHGLPGGGDAALFRGAPAFSAALWRCAGYVPKRFGFRYCEFPSWADDNDGADALFALAREKPREMADAVLIDVEPKKEKHYVRSLSCRGKKVEGDQQAMPPLTEAKKRDRDSWKDGCQQSGACAMRDATREDRHAEANMASSDLQTVKTKKKMEESVELCGEKKSSEQVPGMLSKDDKKVPMKLEFLSGVRTKSSMAEQEVHSGFIGVEVTMHKQQSEGDHNGGLRSSITSSGSIKMQDKQDLQQQPNRTSNMQDVAGAPDSQIVQSKSQIMKTEPGSPENEKADCIQLASDNHESNKQGLGDAAGFSIGQRDSPKLTYDSVYRDHPKSESQNLMHTVVEHPSSTLGSAKVGTSFSGSVSIPRELSHTLASKEPPSAGNSDCSKKGELVSPTDSKHDSAKFSEDSSQDVRRCSEKIQLKGSLPPASKSSQVCRMHVSTVKPRLPVSKEHSHKIAITGGTSARSFHGEVPPPQSRNKAVASNSSQKKDKVYHRTINVAQESSNNSASTELRASDAAPLSDEQLALLLHQQLNSSPRVPRVPRCHQAAGTQMLHPTGASVFSKRSSAHGGRDHSAVLKKRNRDDSVKDSEDTKRIEKRHRDTSTERASSAKDSCRSAENVASEQKSRGVCSTGADTGLAKDDSTDSSASLNLLEIYRMGNSVMLFISGGDCEYPSYLHAINDCLRKRREWAYLVDQASKMNSNKRRKGESNSLLADVLEVENVRNGPERDSEGSADLHQEDLPRGKRKSRKRRRLELKGRRVRDTRKRSSIGSSSEDAAATLSDSSNDNNDTLNQEDKSVAPEIDGYIEAKSADSSS</sequence>
<evidence type="ECO:0000313" key="9">
    <source>
        <dbReference type="Proteomes" id="UP000823388"/>
    </source>
</evidence>
<dbReference type="SUPFAM" id="SSF57903">
    <property type="entry name" value="FYVE/PHD zinc finger"/>
    <property type="match status" value="1"/>
</dbReference>
<dbReference type="InterPro" id="IPR013083">
    <property type="entry name" value="Znf_RING/FYVE/PHD"/>
</dbReference>
<keyword evidence="2" id="KW-0479">Metal-binding</keyword>
<name>A0A8T0X9H7_PANVG</name>
<feature type="region of interest" description="Disordered" evidence="6">
    <location>
        <begin position="219"/>
        <end position="277"/>
    </location>
</feature>
<dbReference type="PANTHER" id="PTHR14571:SF9">
    <property type="entry name" value="HISTONE-LYSINE N-METHYLTRANSFERASE SET-26-RELATED"/>
    <property type="match status" value="1"/>
</dbReference>
<evidence type="ECO:0000259" key="7">
    <source>
        <dbReference type="SMART" id="SM00249"/>
    </source>
</evidence>
<dbReference type="PANTHER" id="PTHR14571">
    <property type="entry name" value="HISTONE-LYSINE N-METHYLTRANSFERASE SET-26-RELATED"/>
    <property type="match status" value="1"/>
</dbReference>
<feature type="compositionally biased region" description="Basic residues" evidence="6">
    <location>
        <begin position="870"/>
        <end position="894"/>
    </location>
</feature>
<comment type="subcellular location">
    <subcellularLocation>
        <location evidence="1">Nucleus</location>
    </subcellularLocation>
</comment>
<keyword evidence="9" id="KW-1185">Reference proteome</keyword>
<feature type="domain" description="Zinc finger PHD-type" evidence="7">
    <location>
        <begin position="40"/>
        <end position="84"/>
    </location>
</feature>
<feature type="compositionally biased region" description="Polar residues" evidence="6">
    <location>
        <begin position="370"/>
        <end position="381"/>
    </location>
</feature>
<dbReference type="PROSITE" id="PS01359">
    <property type="entry name" value="ZF_PHD_1"/>
    <property type="match status" value="1"/>
</dbReference>
<gene>
    <name evidence="8" type="ORF">PVAP13_1NG539300</name>
</gene>
<feature type="region of interest" description="Disordered" evidence="6">
    <location>
        <begin position="586"/>
        <end position="616"/>
    </location>
</feature>
<dbReference type="Pfam" id="PF24659">
    <property type="entry name" value="DUF7648"/>
    <property type="match status" value="1"/>
</dbReference>
<comment type="caution">
    <text evidence="8">The sequence shown here is derived from an EMBL/GenBank/DDBJ whole genome shotgun (WGS) entry which is preliminary data.</text>
</comment>
<feature type="region of interest" description="Disordered" evidence="6">
    <location>
        <begin position="843"/>
        <end position="942"/>
    </location>
</feature>
<dbReference type="AlphaFoldDB" id="A0A8T0X9H7"/>
<dbReference type="InterPro" id="IPR056065">
    <property type="entry name" value="DUF7648"/>
</dbReference>
<feature type="compositionally biased region" description="Low complexity" evidence="6">
    <location>
        <begin position="902"/>
        <end position="918"/>
    </location>
</feature>